<dbReference type="HOGENOM" id="CLU_3382334_0_0_6"/>
<name>W8UX65_KLEPN</name>
<gene>
    <name evidence="1" type="ORF">KPNJ2_01747</name>
</gene>
<accession>W8UX65</accession>
<protein>
    <submittedName>
        <fullName evidence="1">Uncharacterized protein</fullName>
    </submittedName>
</protein>
<dbReference type="KEGG" id="kps:KPNJ2_01747"/>
<dbReference type="EMBL" id="CP006918">
    <property type="protein sequence ID" value="AHM78527.1"/>
    <property type="molecule type" value="Genomic_DNA"/>
</dbReference>
<organism evidence="1 2">
    <name type="scientific">Klebsiella pneumoniae 30684/NJST258_2</name>
    <dbReference type="NCBI Taxonomy" id="1420013"/>
    <lineage>
        <taxon>Bacteria</taxon>
        <taxon>Pseudomonadati</taxon>
        <taxon>Pseudomonadota</taxon>
        <taxon>Gammaproteobacteria</taxon>
        <taxon>Enterobacterales</taxon>
        <taxon>Enterobacteriaceae</taxon>
        <taxon>Klebsiella/Raoultella group</taxon>
        <taxon>Klebsiella</taxon>
        <taxon>Klebsiella pneumoniae complex</taxon>
    </lineage>
</organism>
<dbReference type="Proteomes" id="UP000019586">
    <property type="component" value="Chromosome"/>
</dbReference>
<dbReference type="AlphaFoldDB" id="W8UX65"/>
<proteinExistence type="predicted"/>
<sequence>MMQAKPERDAHRRGSRVFLFFTTQSPVVCGQRQ</sequence>
<evidence type="ECO:0000313" key="1">
    <source>
        <dbReference type="EMBL" id="AHM78527.1"/>
    </source>
</evidence>
<evidence type="ECO:0000313" key="2">
    <source>
        <dbReference type="Proteomes" id="UP000019586"/>
    </source>
</evidence>
<reference evidence="1 2" key="1">
    <citation type="journal article" date="2014" name="Proc. Natl. Acad. Sci. U.S.A.">
        <title>Molecular dissection of the evolution of carbapenem-resistant multilocus sequence type 258 Klebsiella pneumoniae.</title>
        <authorList>
            <person name="Deleo F.R."/>
            <person name="Chen L."/>
            <person name="Porcella S.F."/>
            <person name="Martens C.A."/>
            <person name="Kobayashi S.D."/>
            <person name="Porter A.R."/>
            <person name="Chavda K.D."/>
            <person name="Jacobs M.R."/>
            <person name="Mathema B."/>
            <person name="Olsen R.J."/>
            <person name="Bonomo R.A."/>
            <person name="Musser J.M."/>
            <person name="Kreiswirth B.N."/>
        </authorList>
    </citation>
    <scope>NUCLEOTIDE SEQUENCE [LARGE SCALE GENOMIC DNA]</scope>
    <source>
        <strain evidence="1">30684/NJST258_2</strain>
    </source>
</reference>